<reference evidence="1" key="1">
    <citation type="journal article" date="2022" name="bioRxiv">
        <title>Sequencing and chromosome-scale assembly of the giantPleurodeles waltlgenome.</title>
        <authorList>
            <person name="Brown T."/>
            <person name="Elewa A."/>
            <person name="Iarovenko S."/>
            <person name="Subramanian E."/>
            <person name="Araus A.J."/>
            <person name="Petzold A."/>
            <person name="Susuki M."/>
            <person name="Suzuki K.-i.T."/>
            <person name="Hayashi T."/>
            <person name="Toyoda A."/>
            <person name="Oliveira C."/>
            <person name="Osipova E."/>
            <person name="Leigh N.D."/>
            <person name="Simon A."/>
            <person name="Yun M.H."/>
        </authorList>
    </citation>
    <scope>NUCLEOTIDE SEQUENCE</scope>
    <source>
        <strain evidence="1">20211129_DDA</strain>
        <tissue evidence="1">Liver</tissue>
    </source>
</reference>
<proteinExistence type="predicted"/>
<dbReference type="AlphaFoldDB" id="A0AAV7KNH5"/>
<comment type="caution">
    <text evidence="1">The sequence shown here is derived from an EMBL/GenBank/DDBJ whole genome shotgun (WGS) entry which is preliminary data.</text>
</comment>
<sequence length="122" mass="13379">MPTVSNSRLSGQAKLNVSAHYGQGPMASAYLDMHQEPRMPAIAEPTRGHPHTRRQLQGILAVLQILGVPTRSPEVACSALSSSLTFRICLGRTAEIFTRGLRRRLLGLRNRLPGIRRAGDQL</sequence>
<name>A0AAV7KNH5_PLEWA</name>
<evidence type="ECO:0000313" key="2">
    <source>
        <dbReference type="Proteomes" id="UP001066276"/>
    </source>
</evidence>
<organism evidence="1 2">
    <name type="scientific">Pleurodeles waltl</name>
    <name type="common">Iberian ribbed newt</name>
    <dbReference type="NCBI Taxonomy" id="8319"/>
    <lineage>
        <taxon>Eukaryota</taxon>
        <taxon>Metazoa</taxon>
        <taxon>Chordata</taxon>
        <taxon>Craniata</taxon>
        <taxon>Vertebrata</taxon>
        <taxon>Euteleostomi</taxon>
        <taxon>Amphibia</taxon>
        <taxon>Batrachia</taxon>
        <taxon>Caudata</taxon>
        <taxon>Salamandroidea</taxon>
        <taxon>Salamandridae</taxon>
        <taxon>Pleurodelinae</taxon>
        <taxon>Pleurodeles</taxon>
    </lineage>
</organism>
<protein>
    <submittedName>
        <fullName evidence="1">Uncharacterized protein</fullName>
    </submittedName>
</protein>
<gene>
    <name evidence="1" type="ORF">NDU88_001020</name>
</gene>
<keyword evidence="2" id="KW-1185">Reference proteome</keyword>
<dbReference type="Proteomes" id="UP001066276">
    <property type="component" value="Chromosome 12"/>
</dbReference>
<accession>A0AAV7KNH5</accession>
<dbReference type="EMBL" id="JANPWB010000016">
    <property type="protein sequence ID" value="KAJ1080831.1"/>
    <property type="molecule type" value="Genomic_DNA"/>
</dbReference>
<evidence type="ECO:0000313" key="1">
    <source>
        <dbReference type="EMBL" id="KAJ1080831.1"/>
    </source>
</evidence>